<dbReference type="Proteomes" id="UP000251571">
    <property type="component" value="Unassembled WGS sequence"/>
</dbReference>
<dbReference type="AlphaFoldDB" id="A0A2Y9C320"/>
<feature type="domain" description="Glycosyltransferase 2-like" evidence="4">
    <location>
        <begin position="885"/>
        <end position="1033"/>
    </location>
</feature>
<dbReference type="RefSeq" id="WP_109566073.1">
    <property type="nucleotide sequence ID" value="NZ_QGDJ01000015.1"/>
</dbReference>
<protein>
    <submittedName>
        <fullName evidence="6">Glycosyl transferase family 2</fullName>
    </submittedName>
</protein>
<reference evidence="5 7" key="2">
    <citation type="submission" date="2018-03" db="EMBL/GenBank/DDBJ databases">
        <title>Genomic Encyclopedia of Archaeal and Bacterial Type Strains, Phase II (KMG-II): from individual species to whole genera.</title>
        <authorList>
            <person name="Goeker M."/>
        </authorList>
    </citation>
    <scope>NUCLEOTIDE SEQUENCE [LARGE SCALE GENOMIC DNA]</scope>
    <source>
        <strain evidence="5 7">DSM 25227</strain>
    </source>
</reference>
<accession>A0A2Y9C320</accession>
<dbReference type="OrthoDB" id="7210452at2"/>
<organism evidence="6 8">
    <name type="scientific">Jannaschia seohaensis</name>
    <dbReference type="NCBI Taxonomy" id="475081"/>
    <lineage>
        <taxon>Bacteria</taxon>
        <taxon>Pseudomonadati</taxon>
        <taxon>Pseudomonadota</taxon>
        <taxon>Alphaproteobacteria</taxon>
        <taxon>Rhodobacterales</taxon>
        <taxon>Roseobacteraceae</taxon>
        <taxon>Jannaschia</taxon>
    </lineage>
</organism>
<dbReference type="InterPro" id="IPR001173">
    <property type="entry name" value="Glyco_trans_2-like"/>
</dbReference>
<dbReference type="EMBL" id="UETC01000015">
    <property type="protein sequence ID" value="SSA50712.1"/>
    <property type="molecule type" value="Genomic_DNA"/>
</dbReference>
<name>A0A2Y9C320_9RHOB</name>
<evidence type="ECO:0000313" key="5">
    <source>
        <dbReference type="EMBL" id="PWJ12904.1"/>
    </source>
</evidence>
<evidence type="ECO:0000313" key="8">
    <source>
        <dbReference type="Proteomes" id="UP000251571"/>
    </source>
</evidence>
<dbReference type="GO" id="GO:0016757">
    <property type="term" value="F:glycosyltransferase activity"/>
    <property type="evidence" value="ECO:0007669"/>
    <property type="project" value="UniProtKB-KW"/>
</dbReference>
<evidence type="ECO:0000313" key="7">
    <source>
        <dbReference type="Proteomes" id="UP000245839"/>
    </source>
</evidence>
<keyword evidence="3 6" id="KW-0808">Transferase</keyword>
<dbReference type="Proteomes" id="UP000245839">
    <property type="component" value="Unassembled WGS sequence"/>
</dbReference>
<dbReference type="InterPro" id="IPR050834">
    <property type="entry name" value="Glycosyltransf_2"/>
</dbReference>
<dbReference type="EMBL" id="QGDJ01000015">
    <property type="protein sequence ID" value="PWJ12904.1"/>
    <property type="molecule type" value="Genomic_DNA"/>
</dbReference>
<dbReference type="SUPFAM" id="SSF53448">
    <property type="entry name" value="Nucleotide-diphospho-sugar transferases"/>
    <property type="match status" value="1"/>
</dbReference>
<dbReference type="InterPro" id="IPR029044">
    <property type="entry name" value="Nucleotide-diphossugar_trans"/>
</dbReference>
<dbReference type="Pfam" id="PF00535">
    <property type="entry name" value="Glycos_transf_2"/>
    <property type="match status" value="1"/>
</dbReference>
<keyword evidence="7" id="KW-1185">Reference proteome</keyword>
<comment type="similarity">
    <text evidence="1">Belongs to the glycosyltransferase 2 family.</text>
</comment>
<evidence type="ECO:0000313" key="6">
    <source>
        <dbReference type="EMBL" id="SSA50712.1"/>
    </source>
</evidence>
<dbReference type="Gene3D" id="3.90.550.10">
    <property type="entry name" value="Spore Coat Polysaccharide Biosynthesis Protein SpsA, Chain A"/>
    <property type="match status" value="1"/>
</dbReference>
<evidence type="ECO:0000256" key="1">
    <source>
        <dbReference type="ARBA" id="ARBA00006739"/>
    </source>
</evidence>
<evidence type="ECO:0000259" key="4">
    <source>
        <dbReference type="Pfam" id="PF00535"/>
    </source>
</evidence>
<proteinExistence type="inferred from homology"/>
<keyword evidence="2" id="KW-0328">Glycosyltransferase</keyword>
<dbReference type="PANTHER" id="PTHR43685:SF5">
    <property type="entry name" value="GLYCOSYLTRANSFERASE EPSE-RELATED"/>
    <property type="match status" value="1"/>
</dbReference>
<reference evidence="6 8" key="1">
    <citation type="submission" date="2016-10" db="EMBL/GenBank/DDBJ databases">
        <authorList>
            <person name="Cai Z."/>
        </authorList>
    </citation>
    <scope>NUCLEOTIDE SEQUENCE [LARGE SCALE GENOMIC DNA]</scope>
    <source>
        <strain evidence="6 8">DSM 25227</strain>
    </source>
</reference>
<dbReference type="PANTHER" id="PTHR43685">
    <property type="entry name" value="GLYCOSYLTRANSFERASE"/>
    <property type="match status" value="1"/>
</dbReference>
<evidence type="ECO:0000256" key="2">
    <source>
        <dbReference type="ARBA" id="ARBA00022676"/>
    </source>
</evidence>
<sequence length="1130" mass="118269">MTQLPASFLARTAHYPARVRAALGRRLAPEDVSLHLTALHGASDIPEARLRDLLDDPPLVDAFLGRLLQSQLFATRAAALEATLDDPAPLSGGAAALALAEAEALLAPLTDPARPYLWKLRDMAEQDAGGKPGRLTPERASALLDLSALLRLAEGAGTAAEVLARALLDPAPLPLAAWSAAVLGETAARAGTPADPGPRAVALARLIVQGRGLLPLRAADRTAWAALPRDADGALEAGRPREIRLEVAPGVALSPILEAGLRVTALGAGPRALIGPDPEDGPSWAAELTGHPDPRPASEIAWLDGPGASLPPLPVATRRARPVPPGDADPASAYAIVLRLDPDAPIGTWLNLDQAHVLPGHGAAALTAAKALDAPATRPVVLASRLSPADPDHMTRAVARHWAHAGRYPVSGAMLDYDPATGRFELDAHARTQPTRLLPAALTSLPLGMLETAGLHGPLVTLAEGIGVAMPTLLPAATRAGLARALAPERLDGPARAAILEAGPVTRALLTRLDGARHWPVEHLLAARAARHDALAARLDAFADRPEAEAVPALLADLAAPEADPIGLEAPTGRFLTALAAEGALLAALPEDLLLDALERARHHPEADRIARALAVTGPEMVGDRPFLIEPLTDLWAVGLPEPALQAAWAALAEAQLAADPETPGRLILLAASGRRHAGAAALARLAARLAQVAPEALADPRLARHFRALPDHPDWPLMARALGPAAAAIAAARDPRDRFAAALAAGDRDAAQTALAELHLLNEGELAGWLDGLRGLSNELAALDLDIAGHVPPGGGVQRRKLMAALLRDRAELSRLAADGLLADETELSALCLQLIGRPETLEARLAPAWPAAPLRLRGATAAEVFGQAATGPTLPGHAGTRVSVVIGAYEPDPEMLALSLASLRAQGHDDLEIFLIDDASGPEGRATIDAACAADPELILIRMARNAGPYAGRNAALQRATGAFFAIQDADDWSHPDRFAAQLDAFAADPELALVTTPHIRIDAQGEVQMEARFAVQGDGPMTSMFRRDVFDRIGPFAPTRSRGDVELRERLRGALGGHTMREIPGPPMLCYAAATTLSQRVRAERREALQLLRGHIDRRPAAWGAVRDGDATVRAVIPHALRSEDAP</sequence>
<gene>
    <name evidence="5" type="ORF">BCF38_11540</name>
    <name evidence="6" type="ORF">SAMN05421539_11540</name>
</gene>
<dbReference type="CDD" id="cd00761">
    <property type="entry name" value="Glyco_tranf_GTA_type"/>
    <property type="match status" value="1"/>
</dbReference>
<evidence type="ECO:0000256" key="3">
    <source>
        <dbReference type="ARBA" id="ARBA00022679"/>
    </source>
</evidence>